<comment type="caution">
    <text evidence="1">The sequence shown here is derived from an EMBL/GenBank/DDBJ whole genome shotgun (WGS) entry which is preliminary data.</text>
</comment>
<dbReference type="Proteomes" id="UP001138997">
    <property type="component" value="Unassembled WGS sequence"/>
</dbReference>
<protein>
    <submittedName>
        <fullName evidence="1">PAC2 family protein</fullName>
    </submittedName>
</protein>
<gene>
    <name evidence="1" type="ORF">LR394_24945</name>
</gene>
<dbReference type="AlphaFoldDB" id="A0A9X1NFH8"/>
<organism evidence="1 2">
    <name type="scientific">Kineosporia babensis</name>
    <dbReference type="NCBI Taxonomy" id="499548"/>
    <lineage>
        <taxon>Bacteria</taxon>
        <taxon>Bacillati</taxon>
        <taxon>Actinomycetota</taxon>
        <taxon>Actinomycetes</taxon>
        <taxon>Kineosporiales</taxon>
        <taxon>Kineosporiaceae</taxon>
        <taxon>Kineosporia</taxon>
    </lineage>
</organism>
<proteinExistence type="predicted"/>
<accession>A0A9X1NFH8</accession>
<evidence type="ECO:0000313" key="2">
    <source>
        <dbReference type="Proteomes" id="UP001138997"/>
    </source>
</evidence>
<dbReference type="SUPFAM" id="SSF159659">
    <property type="entry name" value="Cgl1923-like"/>
    <property type="match status" value="1"/>
</dbReference>
<name>A0A9X1NFH8_9ACTN</name>
<dbReference type="Gene3D" id="1.10.287.100">
    <property type="match status" value="1"/>
</dbReference>
<dbReference type="Pfam" id="PF09754">
    <property type="entry name" value="PAC2"/>
    <property type="match status" value="1"/>
</dbReference>
<evidence type="ECO:0000313" key="1">
    <source>
        <dbReference type="EMBL" id="MCD5314162.1"/>
    </source>
</evidence>
<keyword evidence="2" id="KW-1185">Reference proteome</keyword>
<dbReference type="Gene3D" id="3.40.50.10900">
    <property type="entry name" value="PAC-like subunit"/>
    <property type="match status" value="1"/>
</dbReference>
<dbReference type="EMBL" id="JAJOMB010000015">
    <property type="protein sequence ID" value="MCD5314162.1"/>
    <property type="molecule type" value="Genomic_DNA"/>
</dbReference>
<dbReference type="InterPro" id="IPR019151">
    <property type="entry name" value="Proteasome_assmbl_chaperone_2"/>
</dbReference>
<dbReference type="InterPro" id="IPR008492">
    <property type="entry name" value="Rv2714-like"/>
</dbReference>
<reference evidence="1" key="1">
    <citation type="submission" date="2021-11" db="EMBL/GenBank/DDBJ databases">
        <title>Streptomyces corallinus and Kineosporia corallina sp. nov., two new coral-derived marine actinobacteria.</title>
        <authorList>
            <person name="Buangrab K."/>
            <person name="Sutthacheep M."/>
            <person name="Yeemin T."/>
            <person name="Harunari E."/>
            <person name="Igarashi Y."/>
            <person name="Sripreechasak P."/>
            <person name="Kanchanasin P."/>
            <person name="Tanasupawat S."/>
            <person name="Phongsopitanun W."/>
        </authorList>
    </citation>
    <scope>NUCLEOTIDE SEQUENCE</scope>
    <source>
        <strain evidence="1">JCM 31032</strain>
    </source>
</reference>
<sequence>MLDPRDLYTLAEEQPEEGQLDRPVLVHALGGFIDAGNAGRLAGEHLLSSLEHRVLATFDVDQLYDYRARRPPMTFMENHWESYEAPQLILEEVKDVQGRNFLMLTGPEPDIQWERFVAAVSELVDHYDVRLTIGIHAIPMAVPHTRPSGMTAHATRSNLISIKNTWSGNVQVPGNVAGLLEFRLGQAGKDAAGFAVHVPHYLTQAEFPDAAVALVDAVADAADLTLPTGSLIEAGIETRVAIEEQVSGQPEVAAVVSALEQQYDAYVAGEGNALPLADGPGELPTADELGAELERFLAEENDRKGRGDV</sequence>
<dbReference type="InterPro" id="IPR038389">
    <property type="entry name" value="PSMG2_sf"/>
</dbReference>
<dbReference type="PIRSF" id="PIRSF028754">
    <property type="entry name" value="UCP028754"/>
    <property type="match status" value="1"/>
</dbReference>
<dbReference type="RefSeq" id="WP_231446452.1">
    <property type="nucleotide sequence ID" value="NZ_JAJOMB010000015.1"/>
</dbReference>